<dbReference type="GO" id="GO:0097351">
    <property type="term" value="F:toxin sequestering activity"/>
    <property type="evidence" value="ECO:0007669"/>
    <property type="project" value="InterPro"/>
</dbReference>
<dbReference type="GO" id="GO:0001558">
    <property type="term" value="P:regulation of cell growth"/>
    <property type="evidence" value="ECO:0007669"/>
    <property type="project" value="InterPro"/>
</dbReference>
<dbReference type="EMBL" id="MGBC01000037">
    <property type="protein sequence ID" value="OGK59729.1"/>
    <property type="molecule type" value="Genomic_DNA"/>
</dbReference>
<comment type="caution">
    <text evidence="2">The sequence shown here is derived from an EMBL/GenBank/DDBJ whole genome shotgun (WGS) entry which is preliminary data.</text>
</comment>
<evidence type="ECO:0000313" key="3">
    <source>
        <dbReference type="Proteomes" id="UP000176269"/>
    </source>
</evidence>
<dbReference type="NCBIfam" id="TIGR01439">
    <property type="entry name" value="lp_hng_hel_AbrB"/>
    <property type="match status" value="1"/>
</dbReference>
<protein>
    <recommendedName>
        <fullName evidence="1">SpoVT-AbrB domain-containing protein</fullName>
    </recommendedName>
</protein>
<dbReference type="Pfam" id="PF15937">
    <property type="entry name" value="PrlF_antitoxin"/>
    <property type="match status" value="1"/>
</dbReference>
<sequence length="99" mass="11201">MTSTLSNSRFLDLDATITKRGQATIPVAVRRLLNIGPYDRITFRIDPAKKHITLRPAMTLEDTFGSVKPLGTEKDDFRHVTQIAKDEHIARVTKDLKIL</sequence>
<dbReference type="Proteomes" id="UP000176269">
    <property type="component" value="Unassembled WGS sequence"/>
</dbReference>
<dbReference type="SMART" id="SM00966">
    <property type="entry name" value="SpoVT_AbrB"/>
    <property type="match status" value="1"/>
</dbReference>
<dbReference type="GO" id="GO:0003700">
    <property type="term" value="F:DNA-binding transcription factor activity"/>
    <property type="evidence" value="ECO:0007669"/>
    <property type="project" value="InterPro"/>
</dbReference>
<dbReference type="AlphaFoldDB" id="A0A1F7JVU9"/>
<name>A0A1F7JVU9_9BACT</name>
<dbReference type="InterPro" id="IPR007159">
    <property type="entry name" value="SpoVT-AbrB_dom"/>
</dbReference>
<dbReference type="InterPro" id="IPR037914">
    <property type="entry name" value="SpoVT-AbrB_sf"/>
</dbReference>
<reference evidence="2 3" key="1">
    <citation type="journal article" date="2016" name="Nat. Commun.">
        <title>Thousands of microbial genomes shed light on interconnected biogeochemical processes in an aquifer system.</title>
        <authorList>
            <person name="Anantharaman K."/>
            <person name="Brown C.T."/>
            <person name="Hug L.A."/>
            <person name="Sharon I."/>
            <person name="Castelle C.J."/>
            <person name="Probst A.J."/>
            <person name="Thomas B.C."/>
            <person name="Singh A."/>
            <person name="Wilkins M.J."/>
            <person name="Karaoz U."/>
            <person name="Brodie E.L."/>
            <person name="Williams K.H."/>
            <person name="Hubbard S.S."/>
            <person name="Banfield J.F."/>
        </authorList>
    </citation>
    <scope>NUCLEOTIDE SEQUENCE [LARGE SCALE GENOMIC DNA]</scope>
</reference>
<dbReference type="GO" id="GO:0003677">
    <property type="term" value="F:DNA binding"/>
    <property type="evidence" value="ECO:0007669"/>
    <property type="project" value="InterPro"/>
</dbReference>
<dbReference type="SUPFAM" id="SSF89447">
    <property type="entry name" value="AbrB/MazE/MraZ-like"/>
    <property type="match status" value="1"/>
</dbReference>
<evidence type="ECO:0000259" key="1">
    <source>
        <dbReference type="SMART" id="SM00966"/>
    </source>
</evidence>
<accession>A0A1F7JVU9</accession>
<gene>
    <name evidence="2" type="ORF">A3I56_00645</name>
</gene>
<dbReference type="Gene3D" id="2.10.260.10">
    <property type="match status" value="1"/>
</dbReference>
<feature type="domain" description="SpoVT-AbrB" evidence="1">
    <location>
        <begin position="15"/>
        <end position="62"/>
    </location>
</feature>
<organism evidence="2 3">
    <name type="scientific">Candidatus Roizmanbacteria bacterium RIFCSPLOWO2_02_FULL_43_10</name>
    <dbReference type="NCBI Taxonomy" id="1802078"/>
    <lineage>
        <taxon>Bacteria</taxon>
        <taxon>Candidatus Roizmaniibacteriota</taxon>
    </lineage>
</organism>
<evidence type="ECO:0000313" key="2">
    <source>
        <dbReference type="EMBL" id="OGK59729.1"/>
    </source>
</evidence>
<dbReference type="InterPro" id="IPR031848">
    <property type="entry name" value="PrlF_antitoxin"/>
</dbReference>
<proteinExistence type="predicted"/>